<dbReference type="InterPro" id="IPR036640">
    <property type="entry name" value="ABC1_TM_sf"/>
</dbReference>
<evidence type="ECO:0000313" key="7">
    <source>
        <dbReference type="Proteomes" id="UP000509367"/>
    </source>
</evidence>
<evidence type="ECO:0000313" key="6">
    <source>
        <dbReference type="EMBL" id="QKV18771.1"/>
    </source>
</evidence>
<feature type="transmembrane region" description="Helical" evidence="5">
    <location>
        <begin position="178"/>
        <end position="196"/>
    </location>
</feature>
<keyword evidence="3 5" id="KW-1133">Transmembrane helix</keyword>
<comment type="subcellular location">
    <subcellularLocation>
        <location evidence="1">Cell membrane</location>
        <topology evidence="1">Multi-pass membrane protein</topology>
    </subcellularLocation>
</comment>
<evidence type="ECO:0000256" key="5">
    <source>
        <dbReference type="SAM" id="Phobius"/>
    </source>
</evidence>
<dbReference type="GO" id="GO:0005886">
    <property type="term" value="C:plasma membrane"/>
    <property type="evidence" value="ECO:0007669"/>
    <property type="project" value="UniProtKB-SubCell"/>
</dbReference>
<name>A0A6N1VCI6_9HYPH</name>
<evidence type="ECO:0000256" key="1">
    <source>
        <dbReference type="ARBA" id="ARBA00004651"/>
    </source>
</evidence>
<protein>
    <submittedName>
        <fullName evidence="6">ABC transporter ATP-binding protein</fullName>
    </submittedName>
</protein>
<dbReference type="SUPFAM" id="SSF90123">
    <property type="entry name" value="ABC transporter transmembrane region"/>
    <property type="match status" value="1"/>
</dbReference>
<proteinExistence type="predicted"/>
<feature type="transmembrane region" description="Helical" evidence="5">
    <location>
        <begin position="272"/>
        <end position="291"/>
    </location>
</feature>
<dbReference type="AlphaFoldDB" id="A0A6N1VCI6"/>
<accession>A0A6N1VCI6</accession>
<dbReference type="RefSeq" id="WP_175276664.1">
    <property type="nucleotide sequence ID" value="NZ_CP054836.1"/>
</dbReference>
<keyword evidence="7" id="KW-1185">Reference proteome</keyword>
<evidence type="ECO:0000256" key="2">
    <source>
        <dbReference type="ARBA" id="ARBA00022692"/>
    </source>
</evidence>
<feature type="transmembrane region" description="Helical" evidence="5">
    <location>
        <begin position="28"/>
        <end position="50"/>
    </location>
</feature>
<sequence length="581" mass="64979">MIKDIQFLVALFADARRQAPRLVLRTQFFQLASAFWTSVISIIAFTTFYVLEKGTLSVLGHTYEIEATNFVLVTMFIALGICLCAQSVFFYLENSSLNRLCRVYEEKNVARAIRRIRSIGVSDLAEMPGRLDRPSALRAMQTDARFAANTQRVLQRAPVPIVMMLFGVAVLARINPTALIAVLLFTLAAAVPFVILSRRASVISHNFERSAARLTQTKRSWLDKIILESGHSADQEDEDDDAHFRELASHTSMREFMSLFEERVNILSQSTAIGGLISSVAVAIVTGIFAWEALNGMMPWSFVILHFASLQFIFRAVSRTTGLAVSANRFRTQIQRYFDFTLGGMPPMFGKPAPKTASKPSVPAKLPVKIHLPDAKSKRKTFTIAPGRRSFVIANSLMDRFEVYRFVLSLGYNDNPTLHFLNRPHFVTIEHIDDAVPSEDDLSEPDRSTADPDIKEIIGEDGQPDSRTARFIHLVLTEAAASTGVIFIDQRAMVLLDAAQVDRLLKRLEKLHVFFYATRTVQRTKSWGVQEALLFDGTSIRALGSVSYILKNRIEFLKSEETETDPKAAAMGTGDDDLVDL</sequence>
<dbReference type="KEGG" id="orm:HTY61_10070"/>
<dbReference type="Proteomes" id="UP000509367">
    <property type="component" value="Chromosome"/>
</dbReference>
<reference evidence="6 7" key="1">
    <citation type="submission" date="2020-06" db="EMBL/GenBank/DDBJ databases">
        <title>Oricola thermophila sp. nov. isolated from a tidal sediments.</title>
        <authorList>
            <person name="Kwon K.K."/>
            <person name="Yang S.-H."/>
            <person name="Park M.-J."/>
        </authorList>
    </citation>
    <scope>NUCLEOTIDE SEQUENCE [LARGE SCALE GENOMIC DNA]</scope>
    <source>
        <strain evidence="6 7">MEBiC13590</strain>
    </source>
</reference>
<evidence type="ECO:0000256" key="4">
    <source>
        <dbReference type="ARBA" id="ARBA00023136"/>
    </source>
</evidence>
<keyword evidence="2 5" id="KW-0812">Transmembrane</keyword>
<gene>
    <name evidence="6" type="ORF">HTY61_10070</name>
</gene>
<organism evidence="6 7">
    <name type="scientific">Oricola thermophila</name>
    <dbReference type="NCBI Taxonomy" id="2742145"/>
    <lineage>
        <taxon>Bacteria</taxon>
        <taxon>Pseudomonadati</taxon>
        <taxon>Pseudomonadota</taxon>
        <taxon>Alphaproteobacteria</taxon>
        <taxon>Hyphomicrobiales</taxon>
        <taxon>Ahrensiaceae</taxon>
        <taxon>Oricola</taxon>
    </lineage>
</organism>
<feature type="transmembrane region" description="Helical" evidence="5">
    <location>
        <begin position="70"/>
        <end position="92"/>
    </location>
</feature>
<dbReference type="GO" id="GO:0005524">
    <property type="term" value="F:ATP binding"/>
    <property type="evidence" value="ECO:0007669"/>
    <property type="project" value="UniProtKB-KW"/>
</dbReference>
<feature type="transmembrane region" description="Helical" evidence="5">
    <location>
        <begin position="153"/>
        <end position="172"/>
    </location>
</feature>
<keyword evidence="6" id="KW-0547">Nucleotide-binding</keyword>
<keyword evidence="4 5" id="KW-0472">Membrane</keyword>
<dbReference type="EMBL" id="CP054836">
    <property type="protein sequence ID" value="QKV18771.1"/>
    <property type="molecule type" value="Genomic_DNA"/>
</dbReference>
<evidence type="ECO:0000256" key="3">
    <source>
        <dbReference type="ARBA" id="ARBA00022989"/>
    </source>
</evidence>
<keyword evidence="6" id="KW-0067">ATP-binding</keyword>